<comment type="caution">
    <text evidence="2">The sequence shown here is derived from an EMBL/GenBank/DDBJ whole genome shotgun (WGS) entry which is preliminary data.</text>
</comment>
<proteinExistence type="predicted"/>
<sequence>MVDDRLIVIVRCTRIYTIGPFGLWLAACLAGWLTQCFLPTRGRDTSVPSTMKRSHFRAFPSTFPARRSSQKRISTAHSCPLSRCSAFFWAMALSPTKRAFPFFLFSHHVYYVRAHWCLVCVCLPSSLFLLSPAIQSQVSRVPFFTSSSSISTSVQFTGRGTYPPTRFPGSALHDPT</sequence>
<keyword evidence="1" id="KW-0812">Transmembrane</keyword>
<organism evidence="2 3">
    <name type="scientific">Fusarium solani</name>
    <name type="common">Filamentous fungus</name>
    <dbReference type="NCBI Taxonomy" id="169388"/>
    <lineage>
        <taxon>Eukaryota</taxon>
        <taxon>Fungi</taxon>
        <taxon>Dikarya</taxon>
        <taxon>Ascomycota</taxon>
        <taxon>Pezizomycotina</taxon>
        <taxon>Sordariomycetes</taxon>
        <taxon>Hypocreomycetidae</taxon>
        <taxon>Hypocreales</taxon>
        <taxon>Nectriaceae</taxon>
        <taxon>Fusarium</taxon>
        <taxon>Fusarium solani species complex</taxon>
    </lineage>
</organism>
<keyword evidence="3" id="KW-1185">Reference proteome</keyword>
<evidence type="ECO:0000256" key="1">
    <source>
        <dbReference type="SAM" id="Phobius"/>
    </source>
</evidence>
<keyword evidence="1" id="KW-1133">Transmembrane helix</keyword>
<dbReference type="PROSITE" id="PS51257">
    <property type="entry name" value="PROKAR_LIPOPROTEIN"/>
    <property type="match status" value="1"/>
</dbReference>
<dbReference type="EMBL" id="JAGTJS010000002">
    <property type="protein sequence ID" value="KAH7274645.1"/>
    <property type="molecule type" value="Genomic_DNA"/>
</dbReference>
<gene>
    <name evidence="2" type="ORF">B0J15DRAFT_137273</name>
</gene>
<evidence type="ECO:0000313" key="3">
    <source>
        <dbReference type="Proteomes" id="UP000736672"/>
    </source>
</evidence>
<dbReference type="AlphaFoldDB" id="A0A9P9RE15"/>
<evidence type="ECO:0000313" key="2">
    <source>
        <dbReference type="EMBL" id="KAH7274645.1"/>
    </source>
</evidence>
<keyword evidence="1" id="KW-0472">Membrane</keyword>
<name>A0A9P9RE15_FUSSL</name>
<protein>
    <submittedName>
        <fullName evidence="2">Uncharacterized protein</fullName>
    </submittedName>
</protein>
<feature type="transmembrane region" description="Helical" evidence="1">
    <location>
        <begin position="15"/>
        <end position="33"/>
    </location>
</feature>
<dbReference type="Proteomes" id="UP000736672">
    <property type="component" value="Unassembled WGS sequence"/>
</dbReference>
<accession>A0A9P9RE15</accession>
<reference evidence="2" key="1">
    <citation type="journal article" date="2021" name="Nat. Commun.">
        <title>Genetic determinants of endophytism in the Arabidopsis root mycobiome.</title>
        <authorList>
            <person name="Mesny F."/>
            <person name="Miyauchi S."/>
            <person name="Thiergart T."/>
            <person name="Pickel B."/>
            <person name="Atanasova L."/>
            <person name="Karlsson M."/>
            <person name="Huettel B."/>
            <person name="Barry K.W."/>
            <person name="Haridas S."/>
            <person name="Chen C."/>
            <person name="Bauer D."/>
            <person name="Andreopoulos W."/>
            <person name="Pangilinan J."/>
            <person name="LaButti K."/>
            <person name="Riley R."/>
            <person name="Lipzen A."/>
            <person name="Clum A."/>
            <person name="Drula E."/>
            <person name="Henrissat B."/>
            <person name="Kohler A."/>
            <person name="Grigoriev I.V."/>
            <person name="Martin F.M."/>
            <person name="Hacquard S."/>
        </authorList>
    </citation>
    <scope>NUCLEOTIDE SEQUENCE</scope>
    <source>
        <strain evidence="2">FSSC 5 MPI-SDFR-AT-0091</strain>
    </source>
</reference>